<dbReference type="InterPro" id="IPR051465">
    <property type="entry name" value="Cell_Envelope_Struct_Comp"/>
</dbReference>
<dbReference type="AlphaFoldDB" id="A0A229UV04"/>
<feature type="domain" description="SLH" evidence="2">
    <location>
        <begin position="464"/>
        <end position="524"/>
    </location>
</feature>
<dbReference type="Pfam" id="PF00395">
    <property type="entry name" value="SLH"/>
    <property type="match status" value="3"/>
</dbReference>
<evidence type="ECO:0000313" key="4">
    <source>
        <dbReference type="Proteomes" id="UP000215509"/>
    </source>
</evidence>
<gene>
    <name evidence="3" type="ORF">CF651_05805</name>
</gene>
<feature type="domain" description="SLH" evidence="2">
    <location>
        <begin position="334"/>
        <end position="393"/>
    </location>
</feature>
<dbReference type="PANTHER" id="PTHR43308:SF5">
    <property type="entry name" value="S-LAYER PROTEIN _ PEPTIDOGLYCAN ENDO-BETA-N-ACETYLGLUCOSAMINIDASE"/>
    <property type="match status" value="1"/>
</dbReference>
<feature type="chain" id="PRO_5012646837" evidence="1">
    <location>
        <begin position="30"/>
        <end position="524"/>
    </location>
</feature>
<dbReference type="PROSITE" id="PS51272">
    <property type="entry name" value="SLH"/>
    <property type="match status" value="3"/>
</dbReference>
<reference evidence="3 4" key="1">
    <citation type="submission" date="2017-07" db="EMBL/GenBank/DDBJ databases">
        <title>Genome sequencing and assembly of Paenibacillus rigui.</title>
        <authorList>
            <person name="Mayilraj S."/>
        </authorList>
    </citation>
    <scope>NUCLEOTIDE SEQUENCE [LARGE SCALE GENOMIC DNA]</scope>
    <source>
        <strain evidence="3 4">JCM 16352</strain>
    </source>
</reference>
<organism evidence="3 4">
    <name type="scientific">Paenibacillus rigui</name>
    <dbReference type="NCBI Taxonomy" id="554312"/>
    <lineage>
        <taxon>Bacteria</taxon>
        <taxon>Bacillati</taxon>
        <taxon>Bacillota</taxon>
        <taxon>Bacilli</taxon>
        <taxon>Bacillales</taxon>
        <taxon>Paenibacillaceae</taxon>
        <taxon>Paenibacillus</taxon>
    </lineage>
</organism>
<dbReference type="InterPro" id="IPR001119">
    <property type="entry name" value="SLH_dom"/>
</dbReference>
<accession>A0A229UV04</accession>
<feature type="domain" description="SLH" evidence="2">
    <location>
        <begin position="394"/>
        <end position="457"/>
    </location>
</feature>
<keyword evidence="1" id="KW-0732">Signal</keyword>
<keyword evidence="4" id="KW-1185">Reference proteome</keyword>
<dbReference type="RefSeq" id="WP_094014104.1">
    <property type="nucleotide sequence ID" value="NZ_NMQW01000008.1"/>
</dbReference>
<feature type="signal peptide" evidence="1">
    <location>
        <begin position="1"/>
        <end position="29"/>
    </location>
</feature>
<dbReference type="PANTHER" id="PTHR43308">
    <property type="entry name" value="OUTER MEMBRANE PROTEIN ALPHA-RELATED"/>
    <property type="match status" value="1"/>
</dbReference>
<evidence type="ECO:0000256" key="1">
    <source>
        <dbReference type="SAM" id="SignalP"/>
    </source>
</evidence>
<dbReference type="Proteomes" id="UP000215509">
    <property type="component" value="Unassembled WGS sequence"/>
</dbReference>
<evidence type="ECO:0000259" key="2">
    <source>
        <dbReference type="PROSITE" id="PS51272"/>
    </source>
</evidence>
<dbReference type="OrthoDB" id="1723494at2"/>
<proteinExistence type="predicted"/>
<protein>
    <submittedName>
        <fullName evidence="3">S-layer protein</fullName>
    </submittedName>
</protein>
<evidence type="ECO:0000313" key="3">
    <source>
        <dbReference type="EMBL" id="OXM87356.1"/>
    </source>
</evidence>
<name>A0A229UV04_9BACL</name>
<sequence length="524" mass="55459">MKPAVFKKTAQVTIMMLIISALLPVLAFAATGFTNVVYKDGTVSGSVYSDTYSVNSQVYVYDPSGNKIGTASTATYSVYNDVYTYNFSLSGLSSYAYLKLLEQVTGSVYHTVYNTSSSNNNNHSGGGGGGGAIPSGSTISVSSDGSLDANTLKNALANNDVVELKLSGDLVLIPAKALVDYVSDKNKALKITNDKGTYLLPLYVLKLEDLAGKLGTDVDNTTIKVSISAASDEDANGLTTAASALGGTVASQAVDFNLAALGPDNKSQAIDLGSNYLSRTLPLSKSVNPSKATAVVYDPATKKLSFVPSVFNNTDSTNEVVIKRNSNSIYAVIELDKSFADSQGHWAQSNIELLANKLVIDGVTDTSFQPERNITRAEFAALVVRALGLNTVTGGTYFKDVDSSNWFSGVVGAAVTAKIIDGYEDNTFRPDQSITREELAAMVVRALDYAGAKPEVSSDRQAELLGKFKDANQIVWGQQEMAEAIEAGIVDGITDNTIAPASQATRAQSATMLKRLLTKANFIN</sequence>
<comment type="caution">
    <text evidence="3">The sequence shown here is derived from an EMBL/GenBank/DDBJ whole genome shotgun (WGS) entry which is preliminary data.</text>
</comment>
<dbReference type="EMBL" id="NMQW01000008">
    <property type="protein sequence ID" value="OXM87356.1"/>
    <property type="molecule type" value="Genomic_DNA"/>
</dbReference>